<dbReference type="EMBL" id="MN740651">
    <property type="protein sequence ID" value="QHS79774.1"/>
    <property type="molecule type" value="Genomic_DNA"/>
</dbReference>
<reference evidence="1" key="1">
    <citation type="journal article" date="2020" name="Nature">
        <title>Giant virus diversity and host interactions through global metagenomics.</title>
        <authorList>
            <person name="Schulz F."/>
            <person name="Roux S."/>
            <person name="Paez-Espino D."/>
            <person name="Jungbluth S."/>
            <person name="Walsh D.A."/>
            <person name="Denef V.J."/>
            <person name="McMahon K.D."/>
            <person name="Konstantinidis K.T."/>
            <person name="Eloe-Fadrosh E.A."/>
            <person name="Kyrpides N.C."/>
            <person name="Woyke T."/>
        </authorList>
    </citation>
    <scope>NUCLEOTIDE SEQUENCE</scope>
    <source>
        <strain evidence="1">GVMAG-S-1035303-20</strain>
    </source>
</reference>
<evidence type="ECO:0000313" key="1">
    <source>
        <dbReference type="EMBL" id="QHS79774.1"/>
    </source>
</evidence>
<sequence>MNWVPATVPPYVHDALTLVEAGMYVIDPGTGVERVVKD</sequence>
<dbReference type="AlphaFoldDB" id="A0A6C0AIZ9"/>
<name>A0A6C0AIZ9_9ZZZZ</name>
<proteinExistence type="predicted"/>
<accession>A0A6C0AIZ9</accession>
<protein>
    <submittedName>
        <fullName evidence="1">Uncharacterized protein</fullName>
    </submittedName>
</protein>
<organism evidence="1">
    <name type="scientific">viral metagenome</name>
    <dbReference type="NCBI Taxonomy" id="1070528"/>
    <lineage>
        <taxon>unclassified sequences</taxon>
        <taxon>metagenomes</taxon>
        <taxon>organismal metagenomes</taxon>
    </lineage>
</organism>